<feature type="region of interest" description="Disordered" evidence="9">
    <location>
        <begin position="302"/>
        <end position="355"/>
    </location>
</feature>
<dbReference type="GO" id="GO:0042802">
    <property type="term" value="F:identical protein binding"/>
    <property type="evidence" value="ECO:0007669"/>
    <property type="project" value="Ensembl"/>
</dbReference>
<evidence type="ECO:0000259" key="10">
    <source>
        <dbReference type="PROSITE" id="PS50809"/>
    </source>
</evidence>
<dbReference type="GO" id="GO:0005737">
    <property type="term" value="C:cytoplasm"/>
    <property type="evidence" value="ECO:0007669"/>
    <property type="project" value="Ensembl"/>
</dbReference>
<gene>
    <name evidence="11" type="primary">DMRT1</name>
</gene>
<dbReference type="FunFam" id="4.10.1040.10:FF:000001">
    <property type="entry name" value="doublesex- and mab-3-related transcription factor 1"/>
    <property type="match status" value="1"/>
</dbReference>
<dbReference type="PANTHER" id="PTHR12322:SF70">
    <property type="entry name" value="DOUBLESEX- AND MAB-3-RELATED TRANSCRIPTION FACTOR 1"/>
    <property type="match status" value="1"/>
</dbReference>
<dbReference type="SMART" id="SM00301">
    <property type="entry name" value="DM"/>
    <property type="match status" value="1"/>
</dbReference>
<dbReference type="HOGENOM" id="CLU_069148_0_0_1"/>
<dbReference type="SUPFAM" id="SSF82927">
    <property type="entry name" value="Cysteine-rich DNA binding domain, (DM domain)"/>
    <property type="match status" value="1"/>
</dbReference>
<comment type="subcellular location">
    <subcellularLocation>
        <location evidence="8">Nucleus</location>
    </subcellularLocation>
</comment>
<dbReference type="InParanoid" id="G1KAL9"/>
<dbReference type="eggNOG" id="KOG3815">
    <property type="taxonomic scope" value="Eukaryota"/>
</dbReference>
<dbReference type="Gene3D" id="4.10.1040.10">
    <property type="entry name" value="DM DNA-binding domain"/>
    <property type="match status" value="1"/>
</dbReference>
<reference evidence="11" key="3">
    <citation type="submission" date="2025-09" db="UniProtKB">
        <authorList>
            <consortium name="Ensembl"/>
        </authorList>
    </citation>
    <scope>IDENTIFICATION</scope>
</reference>
<evidence type="ECO:0000256" key="6">
    <source>
        <dbReference type="ARBA" id="ARBA00023163"/>
    </source>
</evidence>
<dbReference type="FunCoup" id="G1KAL9">
    <property type="interactions" value="33"/>
</dbReference>
<feature type="domain" description="DM" evidence="10">
    <location>
        <begin position="51"/>
        <end position="98"/>
    </location>
</feature>
<proteinExistence type="inferred from homology"/>
<dbReference type="InterPro" id="IPR036407">
    <property type="entry name" value="DM_DNA-bd_sf"/>
</dbReference>
<feature type="region of interest" description="Disordered" evidence="9">
    <location>
        <begin position="1"/>
        <end position="47"/>
    </location>
</feature>
<dbReference type="PANTHER" id="PTHR12322">
    <property type="entry name" value="DOUBLESEX AND MAB-3 RELATED TRANSCRIPTION FACTOR DMRT"/>
    <property type="match status" value="1"/>
</dbReference>
<evidence type="ECO:0000313" key="12">
    <source>
        <dbReference type="Proteomes" id="UP000001646"/>
    </source>
</evidence>
<name>G1KAL9_ANOCA</name>
<dbReference type="GO" id="GO:0007283">
    <property type="term" value="P:spermatogenesis"/>
    <property type="evidence" value="ECO:0007669"/>
    <property type="project" value="Ensembl"/>
</dbReference>
<evidence type="ECO:0000256" key="4">
    <source>
        <dbReference type="ARBA" id="ARBA00023015"/>
    </source>
</evidence>
<dbReference type="GO" id="GO:0045840">
    <property type="term" value="P:positive regulation of mitotic nuclear division"/>
    <property type="evidence" value="ECO:0007669"/>
    <property type="project" value="Ensembl"/>
</dbReference>
<reference evidence="11" key="2">
    <citation type="submission" date="2025-08" db="UniProtKB">
        <authorList>
            <consortium name="Ensembl"/>
        </authorList>
    </citation>
    <scope>IDENTIFICATION</scope>
</reference>
<dbReference type="Pfam" id="PF00751">
    <property type="entry name" value="DM"/>
    <property type="match status" value="1"/>
</dbReference>
<dbReference type="PROSITE" id="PS40000">
    <property type="entry name" value="DM_1"/>
    <property type="match status" value="1"/>
</dbReference>
<dbReference type="GO" id="GO:0007127">
    <property type="term" value="P:meiosis I"/>
    <property type="evidence" value="ECO:0007669"/>
    <property type="project" value="Ensembl"/>
</dbReference>
<dbReference type="GO" id="GO:0003682">
    <property type="term" value="F:chromatin binding"/>
    <property type="evidence" value="ECO:0007669"/>
    <property type="project" value="Ensembl"/>
</dbReference>
<dbReference type="GO" id="GO:0030238">
    <property type="term" value="P:male sex determination"/>
    <property type="evidence" value="ECO:0007669"/>
    <property type="project" value="Ensembl"/>
</dbReference>
<organism evidence="11 12">
    <name type="scientific">Anolis carolinensis</name>
    <name type="common">Green anole</name>
    <name type="synonym">American chameleon</name>
    <dbReference type="NCBI Taxonomy" id="28377"/>
    <lineage>
        <taxon>Eukaryota</taxon>
        <taxon>Metazoa</taxon>
        <taxon>Chordata</taxon>
        <taxon>Craniata</taxon>
        <taxon>Vertebrata</taxon>
        <taxon>Euteleostomi</taxon>
        <taxon>Lepidosauria</taxon>
        <taxon>Squamata</taxon>
        <taxon>Bifurcata</taxon>
        <taxon>Unidentata</taxon>
        <taxon>Episquamata</taxon>
        <taxon>Toxicofera</taxon>
        <taxon>Iguania</taxon>
        <taxon>Dactyloidae</taxon>
        <taxon>Anolis</taxon>
    </lineage>
</organism>
<dbReference type="GO" id="GO:0045835">
    <property type="term" value="P:negative regulation of meiotic nuclear division"/>
    <property type="evidence" value="ECO:0007669"/>
    <property type="project" value="Ensembl"/>
</dbReference>
<reference evidence="11 12" key="1">
    <citation type="submission" date="2009-12" db="EMBL/GenBank/DDBJ databases">
        <title>The Genome Sequence of Anolis carolinensis (Green Anole Lizard).</title>
        <authorList>
            <consortium name="The Genome Sequencing Platform"/>
            <person name="Di Palma F."/>
            <person name="Alfoldi J."/>
            <person name="Heiman D."/>
            <person name="Young S."/>
            <person name="Grabherr M."/>
            <person name="Johnson J."/>
            <person name="Lander E.S."/>
            <person name="Lindblad-Toh K."/>
        </authorList>
    </citation>
    <scope>NUCLEOTIDE SEQUENCE [LARGE SCALE GENOMIC DNA]</scope>
    <source>
        <strain evidence="11 12">JBL SC #1</strain>
    </source>
</reference>
<dbReference type="Bgee" id="ENSACAG00000002356">
    <property type="expression patterns" value="Expressed in ovary and 1 other cell type or tissue"/>
</dbReference>
<dbReference type="GO" id="GO:0001674">
    <property type="term" value="C:female germ cell nucleus"/>
    <property type="evidence" value="ECO:0007669"/>
    <property type="project" value="Ensembl"/>
</dbReference>
<keyword evidence="5 8" id="KW-0238">DNA-binding</keyword>
<evidence type="ECO:0000256" key="3">
    <source>
        <dbReference type="ARBA" id="ARBA00022833"/>
    </source>
</evidence>
<sequence>MPNEASAAASSFNKASSSEQNGKGGPLGKPPSSSSSGAQAQGKKAPRLPKCARCRNHGYSSPLKGHKRFCMWRDCQCKKCSLIAERQRVMAAQVALRRQQAQEEELGISHPIPLPNATEMYVKKEGSANGSCLLLESSSPQQSTTAATTVSSASTEGRMLIQDIPSLASRGHLESTSDLVVDSTYYSSFYQPSLYPYYNNLYNYSQYQMAVASETTSGDMGSPLVGSPVKNSLRSLPTTYMSSQSGNQWQVKSPENRHGVSSQYRMHSYYPSTSYLGQSVGGPACVPQIFTFEESSSYSETKANVFSPPSSQDSGLVSLSSSSPINTEGTKSVLDCESTSDSGTFPVHSVIENGE</sequence>
<dbReference type="AlphaFoldDB" id="G1KAL9"/>
<dbReference type="GO" id="GO:0001228">
    <property type="term" value="F:DNA-binding transcription activator activity, RNA polymerase II-specific"/>
    <property type="evidence" value="ECO:0007669"/>
    <property type="project" value="Ensembl"/>
</dbReference>
<dbReference type="GO" id="GO:0006357">
    <property type="term" value="P:regulation of transcription by RNA polymerase II"/>
    <property type="evidence" value="ECO:0000318"/>
    <property type="project" value="GO_Central"/>
</dbReference>
<dbReference type="GO" id="GO:1900107">
    <property type="term" value="P:regulation of nodal signaling pathway"/>
    <property type="evidence" value="ECO:0007669"/>
    <property type="project" value="Ensembl"/>
</dbReference>
<keyword evidence="12" id="KW-1185">Reference proteome</keyword>
<dbReference type="STRING" id="28377.ENSACAP00000002280"/>
<dbReference type="GO" id="GO:0046872">
    <property type="term" value="F:metal ion binding"/>
    <property type="evidence" value="ECO:0007669"/>
    <property type="project" value="UniProtKB-KW"/>
</dbReference>
<dbReference type="RefSeq" id="XP_003216601.3">
    <property type="nucleotide sequence ID" value="XM_003216553.4"/>
</dbReference>
<dbReference type="InterPro" id="IPR022114">
    <property type="entry name" value="DMRT1-like"/>
</dbReference>
<dbReference type="GO" id="GO:0000981">
    <property type="term" value="F:DNA-binding transcription factor activity, RNA polymerase II-specific"/>
    <property type="evidence" value="ECO:0000318"/>
    <property type="project" value="GO_Central"/>
</dbReference>
<evidence type="ECO:0000256" key="2">
    <source>
        <dbReference type="ARBA" id="ARBA00022723"/>
    </source>
</evidence>
<evidence type="ECO:0000256" key="5">
    <source>
        <dbReference type="ARBA" id="ARBA00023125"/>
    </source>
</evidence>
<dbReference type="GeneTree" id="ENSGT00940000156489"/>
<feature type="compositionally biased region" description="Low complexity" evidence="9">
    <location>
        <begin position="1"/>
        <end position="18"/>
    </location>
</feature>
<dbReference type="Proteomes" id="UP000001646">
    <property type="component" value="Chromosome 2"/>
</dbReference>
<dbReference type="GO" id="GO:0007548">
    <property type="term" value="P:sex differentiation"/>
    <property type="evidence" value="ECO:0000318"/>
    <property type="project" value="GO_Central"/>
</dbReference>
<evidence type="ECO:0000313" key="11">
    <source>
        <dbReference type="Ensembl" id="ENSACAP00000002280.3"/>
    </source>
</evidence>
<keyword evidence="7 8" id="KW-0539">Nucleus</keyword>
<dbReference type="PROSITE" id="PS50809">
    <property type="entry name" value="DM_2"/>
    <property type="match status" value="1"/>
</dbReference>
<evidence type="ECO:0000256" key="9">
    <source>
        <dbReference type="SAM" id="MobiDB-lite"/>
    </source>
</evidence>
<feature type="compositionally biased region" description="Low complexity" evidence="9">
    <location>
        <begin position="310"/>
        <end position="323"/>
    </location>
</feature>
<keyword evidence="2 8" id="KW-0479">Metal-binding</keyword>
<evidence type="ECO:0000256" key="7">
    <source>
        <dbReference type="ARBA" id="ARBA00023242"/>
    </source>
</evidence>
<dbReference type="GO" id="GO:0005634">
    <property type="term" value="C:nucleus"/>
    <property type="evidence" value="ECO:0000318"/>
    <property type="project" value="GO_Central"/>
</dbReference>
<keyword evidence="6" id="KW-0804">Transcription</keyword>
<dbReference type="InterPro" id="IPR026607">
    <property type="entry name" value="DMRT"/>
</dbReference>
<keyword evidence="3 8" id="KW-0862">Zinc</keyword>
<dbReference type="Pfam" id="PF12374">
    <property type="entry name" value="Dmrt1"/>
    <property type="match status" value="1"/>
</dbReference>
<feature type="compositionally biased region" description="Low complexity" evidence="9">
    <location>
        <begin position="30"/>
        <end position="43"/>
    </location>
</feature>
<dbReference type="GO" id="GO:0008354">
    <property type="term" value="P:germ cell migration"/>
    <property type="evidence" value="ECO:0007669"/>
    <property type="project" value="Ensembl"/>
</dbReference>
<feature type="DNA-binding region" description="DM" evidence="8">
    <location>
        <begin position="51"/>
        <end position="98"/>
    </location>
</feature>
<dbReference type="GO" id="GO:2000020">
    <property type="term" value="P:positive regulation of male gonad development"/>
    <property type="evidence" value="ECO:0007669"/>
    <property type="project" value="Ensembl"/>
</dbReference>
<dbReference type="GO" id="GO:0060009">
    <property type="term" value="P:Sertoli cell development"/>
    <property type="evidence" value="ECO:0007669"/>
    <property type="project" value="Ensembl"/>
</dbReference>
<dbReference type="GeneID" id="100565557"/>
<dbReference type="GO" id="GO:0000122">
    <property type="term" value="P:negative regulation of transcription by RNA polymerase II"/>
    <property type="evidence" value="ECO:0007669"/>
    <property type="project" value="Ensembl"/>
</dbReference>
<evidence type="ECO:0000256" key="8">
    <source>
        <dbReference type="PROSITE-ProRule" id="PRU00070"/>
    </source>
</evidence>
<comment type="similarity">
    <text evidence="1">Belongs to the DMRT family.</text>
</comment>
<evidence type="ECO:0000256" key="1">
    <source>
        <dbReference type="ARBA" id="ARBA00006834"/>
    </source>
</evidence>
<dbReference type="GO" id="GO:0048599">
    <property type="term" value="P:oocyte development"/>
    <property type="evidence" value="ECO:0007669"/>
    <property type="project" value="Ensembl"/>
</dbReference>
<keyword evidence="4" id="KW-0805">Transcription regulation</keyword>
<dbReference type="GO" id="GO:0002176">
    <property type="term" value="P:male germ cell proliferation"/>
    <property type="evidence" value="ECO:0007669"/>
    <property type="project" value="Ensembl"/>
</dbReference>
<dbReference type="GO" id="GO:0000978">
    <property type="term" value="F:RNA polymerase II cis-regulatory region sequence-specific DNA binding"/>
    <property type="evidence" value="ECO:0000318"/>
    <property type="project" value="GO_Central"/>
</dbReference>
<dbReference type="InterPro" id="IPR001275">
    <property type="entry name" value="DM_DNA-bd"/>
</dbReference>
<dbReference type="GO" id="GO:0000902">
    <property type="term" value="P:cell morphogenesis"/>
    <property type="evidence" value="ECO:0007669"/>
    <property type="project" value="Ensembl"/>
</dbReference>
<dbReference type="GO" id="GO:0060903">
    <property type="term" value="P:positive regulation of meiosis I"/>
    <property type="evidence" value="ECO:0007669"/>
    <property type="project" value="Ensembl"/>
</dbReference>
<protein>
    <submittedName>
        <fullName evidence="11">Doublesex and mab-3 related transcription factor 1</fullName>
    </submittedName>
</protein>
<dbReference type="Ensembl" id="ENSACAT00000002340.3">
    <property type="protein sequence ID" value="ENSACAP00000002280.3"/>
    <property type="gene ID" value="ENSACAG00000002356.3"/>
</dbReference>
<accession>G1KAL9</accession>